<sequence>MNLEEFFEDFATVYTKLDVDGVCNLFAMPFFTLINEERTDWPEMDALRETTHALFTWYAAQGFHDATYTILSIMQISADLASAQLRWRVIRNDGSPWEYQTSYHLKRIEQTWKIAGVIQFENGAAAHKIHFYDPERRKQQTPLLDVDRRKQQAPLLVQAEEALRDIIHRPIQHS</sequence>
<organism evidence="1 2">
    <name type="scientific">Deefgea piscis</name>
    <dbReference type="NCBI Taxonomy" id="2739061"/>
    <lineage>
        <taxon>Bacteria</taxon>
        <taxon>Pseudomonadati</taxon>
        <taxon>Pseudomonadota</taxon>
        <taxon>Betaproteobacteria</taxon>
        <taxon>Neisseriales</taxon>
        <taxon>Chitinibacteraceae</taxon>
        <taxon>Deefgea</taxon>
    </lineage>
</organism>
<evidence type="ECO:0000313" key="2">
    <source>
        <dbReference type="Proteomes" id="UP000504844"/>
    </source>
</evidence>
<dbReference type="AlphaFoldDB" id="A0A6M8SU38"/>
<evidence type="ECO:0000313" key="1">
    <source>
        <dbReference type="EMBL" id="QKJ66299.1"/>
    </source>
</evidence>
<dbReference type="KEGG" id="dee:HQN60_06045"/>
<dbReference type="InterPro" id="IPR032710">
    <property type="entry name" value="NTF2-like_dom_sf"/>
</dbReference>
<dbReference type="EMBL" id="CP054143">
    <property type="protein sequence ID" value="QKJ66299.1"/>
    <property type="molecule type" value="Genomic_DNA"/>
</dbReference>
<name>A0A6M8SU38_9NEIS</name>
<reference evidence="1 2" key="1">
    <citation type="submission" date="2020-05" db="EMBL/GenBank/DDBJ databases">
        <title>Complete genome sequence of Deefgea sp. D17.</title>
        <authorList>
            <person name="Bae J.-W."/>
            <person name="Han J.E."/>
        </authorList>
    </citation>
    <scope>NUCLEOTIDE SEQUENCE [LARGE SCALE GENOMIC DNA]</scope>
    <source>
        <strain evidence="1 2">D17</strain>
    </source>
</reference>
<keyword evidence="2" id="KW-1185">Reference proteome</keyword>
<dbReference type="Gene3D" id="3.10.450.50">
    <property type="match status" value="1"/>
</dbReference>
<proteinExistence type="predicted"/>
<evidence type="ECO:0008006" key="3">
    <source>
        <dbReference type="Google" id="ProtNLM"/>
    </source>
</evidence>
<gene>
    <name evidence="1" type="ORF">HQN60_06045</name>
</gene>
<accession>A0A6M8SU38</accession>
<dbReference type="Proteomes" id="UP000504844">
    <property type="component" value="Chromosome"/>
</dbReference>
<dbReference type="SUPFAM" id="SSF54427">
    <property type="entry name" value="NTF2-like"/>
    <property type="match status" value="1"/>
</dbReference>
<dbReference type="RefSeq" id="WP_173532803.1">
    <property type="nucleotide sequence ID" value="NZ_CP054143.1"/>
</dbReference>
<protein>
    <recommendedName>
        <fullName evidence="3">SnoaL-like domain-containing protein</fullName>
    </recommendedName>
</protein>